<sequence length="206" mass="23805">MRGEQTLNETVKQMQQEIENLRFIPQQIIREVRISEVRRSIAFQPKKQEYIQSQEMGTSKHQFLKKHSSQNPYYSALMLRRALSIKKKKHQKKERQESNSPPPPVVILPDSLSMLKRSATMVVRRGDAPKIGGELAVKFQNDLLRSKQSNQKNNNIQVLDQIVEEEFGKIPSSPQLEVKRPLPRINSLGGKPLLMMLQNQQAKQDI</sequence>
<proteinExistence type="predicted"/>
<reference evidence="2" key="1">
    <citation type="submission" date="2019-06" db="EMBL/GenBank/DDBJ databases">
        <authorList>
            <person name="Zheng W."/>
        </authorList>
    </citation>
    <scope>NUCLEOTIDE SEQUENCE</scope>
    <source>
        <strain evidence="2">QDHG01</strain>
    </source>
</reference>
<comment type="caution">
    <text evidence="2">The sequence shown here is derived from an EMBL/GenBank/DDBJ whole genome shotgun (WGS) entry which is preliminary data.</text>
</comment>
<accession>A0A8J8NBG1</accession>
<organism evidence="2 3">
    <name type="scientific">Halteria grandinella</name>
    <dbReference type="NCBI Taxonomy" id="5974"/>
    <lineage>
        <taxon>Eukaryota</taxon>
        <taxon>Sar</taxon>
        <taxon>Alveolata</taxon>
        <taxon>Ciliophora</taxon>
        <taxon>Intramacronucleata</taxon>
        <taxon>Spirotrichea</taxon>
        <taxon>Stichotrichia</taxon>
        <taxon>Sporadotrichida</taxon>
        <taxon>Halteriidae</taxon>
        <taxon>Halteria</taxon>
    </lineage>
</organism>
<name>A0A8J8NBG1_HALGN</name>
<protein>
    <submittedName>
        <fullName evidence="2">Uncharacterized protein</fullName>
    </submittedName>
</protein>
<evidence type="ECO:0000256" key="1">
    <source>
        <dbReference type="SAM" id="MobiDB-lite"/>
    </source>
</evidence>
<dbReference type="Proteomes" id="UP000785679">
    <property type="component" value="Unassembled WGS sequence"/>
</dbReference>
<gene>
    <name evidence="2" type="ORF">FGO68_gene6549</name>
</gene>
<evidence type="ECO:0000313" key="2">
    <source>
        <dbReference type="EMBL" id="TNV71962.1"/>
    </source>
</evidence>
<keyword evidence="3" id="KW-1185">Reference proteome</keyword>
<dbReference type="AlphaFoldDB" id="A0A8J8NBG1"/>
<feature type="region of interest" description="Disordered" evidence="1">
    <location>
        <begin position="87"/>
        <end position="106"/>
    </location>
</feature>
<dbReference type="EMBL" id="RRYP01025337">
    <property type="protein sequence ID" value="TNV71962.1"/>
    <property type="molecule type" value="Genomic_DNA"/>
</dbReference>
<evidence type="ECO:0000313" key="3">
    <source>
        <dbReference type="Proteomes" id="UP000785679"/>
    </source>
</evidence>